<reference evidence="1 2" key="1">
    <citation type="submission" date="2021-11" db="EMBL/GenBank/DDBJ databases">
        <title>Genomic of Niabella pedocola.</title>
        <authorList>
            <person name="Wu T."/>
        </authorList>
    </citation>
    <scope>NUCLEOTIDE SEQUENCE [LARGE SCALE GENOMIC DNA]</scope>
    <source>
        <strain evidence="1 2">JCM 31011</strain>
    </source>
</reference>
<proteinExistence type="predicted"/>
<organism evidence="1 2">
    <name type="scientific">Niabella pedocola</name>
    <dbReference type="NCBI Taxonomy" id="1752077"/>
    <lineage>
        <taxon>Bacteria</taxon>
        <taxon>Pseudomonadati</taxon>
        <taxon>Bacteroidota</taxon>
        <taxon>Chitinophagia</taxon>
        <taxon>Chitinophagales</taxon>
        <taxon>Chitinophagaceae</taxon>
        <taxon>Niabella</taxon>
    </lineage>
</organism>
<protein>
    <submittedName>
        <fullName evidence="1">Uncharacterized protein</fullName>
    </submittedName>
</protein>
<comment type="caution">
    <text evidence="1">The sequence shown here is derived from an EMBL/GenBank/DDBJ whole genome shotgun (WGS) entry which is preliminary data.</text>
</comment>
<keyword evidence="2" id="KW-1185">Reference proteome</keyword>
<evidence type="ECO:0000313" key="2">
    <source>
        <dbReference type="Proteomes" id="UP001199816"/>
    </source>
</evidence>
<dbReference type="EMBL" id="JAJNEC010000004">
    <property type="protein sequence ID" value="MCD2422137.1"/>
    <property type="molecule type" value="Genomic_DNA"/>
</dbReference>
<gene>
    <name evidence="1" type="ORF">LQ567_05140</name>
</gene>
<sequence length="128" mass="14059">MIKVLFVSDGIDIEEAAFSFIRELNRETPVLKLKKESRYADLLPGLATNATVFVNVGAGRSCFSLIVRTDLQTWASNHYPLPGAACLKLYGGAEWTEWVTGQQGAIMIAGARGRSRVSELVKKVLCQQ</sequence>
<accession>A0ABS8PM05</accession>
<name>A0ABS8PM05_9BACT</name>
<dbReference type="Proteomes" id="UP001199816">
    <property type="component" value="Unassembled WGS sequence"/>
</dbReference>
<dbReference type="RefSeq" id="WP_231003040.1">
    <property type="nucleotide sequence ID" value="NZ_JAJNEC010000004.1"/>
</dbReference>
<evidence type="ECO:0000313" key="1">
    <source>
        <dbReference type="EMBL" id="MCD2422137.1"/>
    </source>
</evidence>